<comment type="caution">
    <text evidence="1">The sequence shown here is derived from an EMBL/GenBank/DDBJ whole genome shotgun (WGS) entry which is preliminary data.</text>
</comment>
<gene>
    <name evidence="1" type="ORF">GCM10023172_23350</name>
</gene>
<dbReference type="EMBL" id="BAABGQ010000006">
    <property type="protein sequence ID" value="GAA4501457.1"/>
    <property type="molecule type" value="Genomic_DNA"/>
</dbReference>
<evidence type="ECO:0000313" key="1">
    <source>
        <dbReference type="EMBL" id="GAA4501457.1"/>
    </source>
</evidence>
<dbReference type="Proteomes" id="UP001501243">
    <property type="component" value="Unassembled WGS sequence"/>
</dbReference>
<sequence>MARAQTATWQQELAFAQAVAGQSEAYAMASNAAGAVYIAGSFSCTLTLGTTTLSSAYAQAWPRNPTTGKTELSAHYPIQRTILLLNKSKHS</sequence>
<accession>A0ABP8QI47</accession>
<reference evidence="2" key="1">
    <citation type="journal article" date="2019" name="Int. J. Syst. Evol. Microbiol.">
        <title>The Global Catalogue of Microorganisms (GCM) 10K type strain sequencing project: providing services to taxonomists for standard genome sequencing and annotation.</title>
        <authorList>
            <consortium name="The Broad Institute Genomics Platform"/>
            <consortium name="The Broad Institute Genome Sequencing Center for Infectious Disease"/>
            <person name="Wu L."/>
            <person name="Ma J."/>
        </authorList>
    </citation>
    <scope>NUCLEOTIDE SEQUENCE [LARGE SCALE GENOMIC DNA]</scope>
    <source>
        <strain evidence="2">JCM 17841</strain>
    </source>
</reference>
<keyword evidence="2" id="KW-1185">Reference proteome</keyword>
<protein>
    <submittedName>
        <fullName evidence="1">Uncharacterized protein</fullName>
    </submittedName>
</protein>
<organism evidence="1 2">
    <name type="scientific">Hymenobacter ginsengisoli</name>
    <dbReference type="NCBI Taxonomy" id="1051626"/>
    <lineage>
        <taxon>Bacteria</taxon>
        <taxon>Pseudomonadati</taxon>
        <taxon>Bacteroidota</taxon>
        <taxon>Cytophagia</taxon>
        <taxon>Cytophagales</taxon>
        <taxon>Hymenobacteraceae</taxon>
        <taxon>Hymenobacter</taxon>
    </lineage>
</organism>
<name>A0ABP8QI47_9BACT</name>
<proteinExistence type="predicted"/>
<evidence type="ECO:0000313" key="2">
    <source>
        <dbReference type="Proteomes" id="UP001501243"/>
    </source>
</evidence>